<keyword evidence="8" id="KW-1185">Reference proteome</keyword>
<protein>
    <submittedName>
        <fullName evidence="9">Lactosylceramide 4-alpha-galactosyltransferase-like</fullName>
    </submittedName>
</protein>
<sequence length="288" mass="33614">MLIPSRCLFFHETTCSPPNLTPRQACAVESAARNNRNLNVFLLFFATGQFSKKSKKFVEILETYDNVYIRRVRLSTYIIDTPIEDWFSANIREFSKNHDWLYKDFHDYLRMLTLWKFGGVALNLDSVILASLDELTTFAGVQDDRDMGIGVFGVDTSTNFGRMFVDACMEVIRSIDTSSYSRYNITRIVTKAVQELCYQRNILSRQDKECRQFMIYPPEKFYPASSDFHNIFLNATRTEEMMKTGKNAMAIHLWKDYNQDAKTDNIAAYKLVARQHCPKIYEFARNNF</sequence>
<comment type="similarity">
    <text evidence="2">Belongs to the glycosyltransferase 32 family.</text>
</comment>
<dbReference type="Proteomes" id="UP000504615">
    <property type="component" value="Unplaced"/>
</dbReference>
<keyword evidence="6" id="KW-0472">Membrane</keyword>
<reference evidence="9" key="1">
    <citation type="submission" date="2025-08" db="UniProtKB">
        <authorList>
            <consortium name="RefSeq"/>
        </authorList>
    </citation>
    <scope>IDENTIFICATION</scope>
</reference>
<keyword evidence="4" id="KW-0808">Transferase</keyword>
<evidence type="ECO:0000256" key="6">
    <source>
        <dbReference type="ARBA" id="ARBA00023136"/>
    </source>
</evidence>
<evidence type="ECO:0000256" key="1">
    <source>
        <dbReference type="ARBA" id="ARBA00004323"/>
    </source>
</evidence>
<dbReference type="InterPro" id="IPR029044">
    <property type="entry name" value="Nucleotide-diphossugar_trans"/>
</dbReference>
<dbReference type="RefSeq" id="XP_011641827.1">
    <property type="nucleotide sequence ID" value="XM_011643525.2"/>
</dbReference>
<dbReference type="Gene3D" id="3.90.550.20">
    <property type="match status" value="1"/>
</dbReference>
<dbReference type="OrthoDB" id="409543at2759"/>
<dbReference type="GO" id="GO:0000139">
    <property type="term" value="C:Golgi membrane"/>
    <property type="evidence" value="ECO:0007669"/>
    <property type="project" value="UniProtKB-SubCell"/>
</dbReference>
<dbReference type="InterPro" id="IPR007652">
    <property type="entry name" value="A1-4-GlycosylTfrase_dom"/>
</dbReference>
<evidence type="ECO:0000256" key="4">
    <source>
        <dbReference type="ARBA" id="ARBA00022679"/>
    </source>
</evidence>
<accession>A0A6I9WGR3</accession>
<evidence type="ECO:0000256" key="3">
    <source>
        <dbReference type="ARBA" id="ARBA00022676"/>
    </source>
</evidence>
<dbReference type="KEGG" id="pbar:105430148"/>
<comment type="subcellular location">
    <subcellularLocation>
        <location evidence="1">Golgi apparatus membrane</location>
        <topology evidence="1">Single-pass type II membrane protein</topology>
    </subcellularLocation>
</comment>
<evidence type="ECO:0000313" key="9">
    <source>
        <dbReference type="RefSeq" id="XP_011641827.1"/>
    </source>
</evidence>
<evidence type="ECO:0000256" key="5">
    <source>
        <dbReference type="ARBA" id="ARBA00023034"/>
    </source>
</evidence>
<dbReference type="GO" id="GO:0006688">
    <property type="term" value="P:glycosphingolipid biosynthetic process"/>
    <property type="evidence" value="ECO:0007669"/>
    <property type="project" value="TreeGrafter"/>
</dbReference>
<dbReference type="SUPFAM" id="SSF53448">
    <property type="entry name" value="Nucleotide-diphospho-sugar transferases"/>
    <property type="match status" value="1"/>
</dbReference>
<evidence type="ECO:0000256" key="2">
    <source>
        <dbReference type="ARBA" id="ARBA00009003"/>
    </source>
</evidence>
<keyword evidence="3" id="KW-0328">Glycosyltransferase</keyword>
<dbReference type="PANTHER" id="PTHR12042">
    <property type="entry name" value="LACTOSYLCERAMIDE 4-ALPHA-GALACTOSYLTRANSFERASE ALPHA- 1,4-GALACTOSYLTRANSFERASE"/>
    <property type="match status" value="1"/>
</dbReference>
<dbReference type="GO" id="GO:0016758">
    <property type="term" value="F:hexosyltransferase activity"/>
    <property type="evidence" value="ECO:0007669"/>
    <property type="project" value="TreeGrafter"/>
</dbReference>
<dbReference type="InterPro" id="IPR051981">
    <property type="entry name" value="Glycosyltransf_32"/>
</dbReference>
<proteinExistence type="inferred from homology"/>
<dbReference type="Pfam" id="PF04488">
    <property type="entry name" value="Gly_transf_sug"/>
    <property type="match status" value="1"/>
</dbReference>
<organism evidence="8 9">
    <name type="scientific">Pogonomyrmex barbatus</name>
    <name type="common">red harvester ant</name>
    <dbReference type="NCBI Taxonomy" id="144034"/>
    <lineage>
        <taxon>Eukaryota</taxon>
        <taxon>Metazoa</taxon>
        <taxon>Ecdysozoa</taxon>
        <taxon>Arthropoda</taxon>
        <taxon>Hexapoda</taxon>
        <taxon>Insecta</taxon>
        <taxon>Pterygota</taxon>
        <taxon>Neoptera</taxon>
        <taxon>Endopterygota</taxon>
        <taxon>Hymenoptera</taxon>
        <taxon>Apocrita</taxon>
        <taxon>Aculeata</taxon>
        <taxon>Formicoidea</taxon>
        <taxon>Formicidae</taxon>
        <taxon>Myrmicinae</taxon>
        <taxon>Pogonomyrmex</taxon>
    </lineage>
</organism>
<dbReference type="InterPro" id="IPR007577">
    <property type="entry name" value="GlycoTrfase_DXD_sugar-bd_CS"/>
</dbReference>
<feature type="domain" description="Alpha 1,4-glycosyltransferase" evidence="7">
    <location>
        <begin position="159"/>
        <end position="283"/>
    </location>
</feature>
<gene>
    <name evidence="9" type="primary">LOC105430148</name>
</gene>
<dbReference type="GeneID" id="105430148"/>
<dbReference type="AlphaFoldDB" id="A0A6I9WGR3"/>
<evidence type="ECO:0000313" key="8">
    <source>
        <dbReference type="Proteomes" id="UP000504615"/>
    </source>
</evidence>
<evidence type="ECO:0000259" key="7">
    <source>
        <dbReference type="Pfam" id="PF04572"/>
    </source>
</evidence>
<dbReference type="Pfam" id="PF04572">
    <property type="entry name" value="Gb3_synth"/>
    <property type="match status" value="1"/>
</dbReference>
<keyword evidence="5" id="KW-0333">Golgi apparatus</keyword>
<dbReference type="PANTHER" id="PTHR12042:SF21">
    <property type="entry name" value="ALPHA1,4-GALACTOSYLTRANSFERASE 1-RELATED"/>
    <property type="match status" value="1"/>
</dbReference>
<name>A0A6I9WGR3_9HYME</name>